<sequence>MFNSSTIREDVLKYQHVDPRKVDKNAQLMKILKDASETDEPIYRRR</sequence>
<name>T1KWJ1_TETUR</name>
<reference evidence="2" key="1">
    <citation type="submission" date="2011-08" db="EMBL/GenBank/DDBJ databases">
        <authorList>
            <person name="Rombauts S."/>
        </authorList>
    </citation>
    <scope>NUCLEOTIDE SEQUENCE</scope>
    <source>
        <strain evidence="2">London</strain>
    </source>
</reference>
<accession>T1KWJ1</accession>
<dbReference type="HOGENOM" id="CLU_3191951_0_0_1"/>
<organism evidence="1 2">
    <name type="scientific">Tetranychus urticae</name>
    <name type="common">Two-spotted spider mite</name>
    <dbReference type="NCBI Taxonomy" id="32264"/>
    <lineage>
        <taxon>Eukaryota</taxon>
        <taxon>Metazoa</taxon>
        <taxon>Ecdysozoa</taxon>
        <taxon>Arthropoda</taxon>
        <taxon>Chelicerata</taxon>
        <taxon>Arachnida</taxon>
        <taxon>Acari</taxon>
        <taxon>Acariformes</taxon>
        <taxon>Trombidiformes</taxon>
        <taxon>Prostigmata</taxon>
        <taxon>Eleutherengona</taxon>
        <taxon>Raphignathae</taxon>
        <taxon>Tetranychoidea</taxon>
        <taxon>Tetranychidae</taxon>
        <taxon>Tetranychus</taxon>
    </lineage>
</organism>
<dbReference type="EMBL" id="CAEY01000644">
    <property type="status" value="NOT_ANNOTATED_CDS"/>
    <property type="molecule type" value="Genomic_DNA"/>
</dbReference>
<evidence type="ECO:0000313" key="2">
    <source>
        <dbReference type="Proteomes" id="UP000015104"/>
    </source>
</evidence>
<dbReference type="EnsemblMetazoa" id="tetur24g01820.1">
    <property type="protein sequence ID" value="tetur24g01820.1"/>
    <property type="gene ID" value="tetur24g01820"/>
</dbReference>
<dbReference type="AlphaFoldDB" id="T1KWJ1"/>
<evidence type="ECO:0000313" key="1">
    <source>
        <dbReference type="EnsemblMetazoa" id="tetur24g01820.1"/>
    </source>
</evidence>
<proteinExistence type="predicted"/>
<keyword evidence="2" id="KW-1185">Reference proteome</keyword>
<protein>
    <submittedName>
        <fullName evidence="1">Uncharacterized protein</fullName>
    </submittedName>
</protein>
<reference evidence="1" key="2">
    <citation type="submission" date="2015-06" db="UniProtKB">
        <authorList>
            <consortium name="EnsemblMetazoa"/>
        </authorList>
    </citation>
    <scope>IDENTIFICATION</scope>
</reference>
<dbReference type="Proteomes" id="UP000015104">
    <property type="component" value="Unassembled WGS sequence"/>
</dbReference>